<dbReference type="Gene3D" id="1.10.238.10">
    <property type="entry name" value="EF-hand"/>
    <property type="match status" value="2"/>
</dbReference>
<evidence type="ECO:0000256" key="2">
    <source>
        <dbReference type="ARBA" id="ARBA00022737"/>
    </source>
</evidence>
<keyword evidence="1" id="KW-0479">Metal-binding</keyword>
<dbReference type="SMART" id="SM00054">
    <property type="entry name" value="EFh"/>
    <property type="match status" value="4"/>
</dbReference>
<gene>
    <name evidence="5 6" type="primary">Calm5</name>
</gene>
<keyword evidence="3" id="KW-0106">Calcium</keyword>
<dbReference type="InterPro" id="IPR011992">
    <property type="entry name" value="EF-hand-dom_pair"/>
</dbReference>
<dbReference type="PANTHER" id="PTHR23048:SF59">
    <property type="entry name" value="EF-HAND SUPERFAMILY PROTEIN"/>
    <property type="match status" value="1"/>
</dbReference>
<dbReference type="OrthoDB" id="26525at2759"/>
<feature type="domain" description="EF-hand" evidence="4">
    <location>
        <begin position="113"/>
        <end position="148"/>
    </location>
</feature>
<evidence type="ECO:0000256" key="3">
    <source>
        <dbReference type="ARBA" id="ARBA00022837"/>
    </source>
</evidence>
<dbReference type="Pfam" id="PF13499">
    <property type="entry name" value="EF-hand_7"/>
    <property type="match status" value="2"/>
</dbReference>
<dbReference type="PROSITE" id="PS00018">
    <property type="entry name" value="EF_HAND_1"/>
    <property type="match status" value="2"/>
</dbReference>
<evidence type="ECO:0000313" key="5">
    <source>
        <dbReference type="EMBL" id="AAI38692.1"/>
    </source>
</evidence>
<dbReference type="InterPro" id="IPR002048">
    <property type="entry name" value="EF_hand_dom"/>
</dbReference>
<dbReference type="SUPFAM" id="SSF47473">
    <property type="entry name" value="EF-hand"/>
    <property type="match status" value="1"/>
</dbReference>
<evidence type="ECO:0000259" key="4">
    <source>
        <dbReference type="PROSITE" id="PS50222"/>
    </source>
</evidence>
<name>B9EI00_MOUSE</name>
<dbReference type="AlphaFoldDB" id="B9EI00"/>
<feature type="domain" description="EF-hand" evidence="4">
    <location>
        <begin position="44"/>
        <end position="69"/>
    </location>
</feature>
<keyword evidence="2" id="KW-0677">Repeat</keyword>
<dbReference type="PROSITE" id="PS50222">
    <property type="entry name" value="EF_HAND_2"/>
    <property type="match status" value="4"/>
</dbReference>
<sequence length="153" mass="17620">MSHGFTKEEVAEYFRPFFWLDKNKDGHINVQELGDVMKQLGKNLSHEELKALISKLDTDGDGKISFEEFFKSIKKYTKEQELQAMFSVLDQNGDGYITVDELKEGLSKMGEPLSQEELEGMIHVFGADQDGKVNYEQFLSHYIETVYKVHISD</sequence>
<dbReference type="AGR" id="MGI:3511177"/>
<evidence type="ECO:0000313" key="6">
    <source>
        <dbReference type="MGI" id="MGI:3511177"/>
    </source>
</evidence>
<dbReference type="MGI" id="MGI:3511177">
    <property type="gene designation" value="Calm5"/>
</dbReference>
<feature type="domain" description="EF-hand" evidence="4">
    <location>
        <begin position="77"/>
        <end position="112"/>
    </location>
</feature>
<organism evidence="5">
    <name type="scientific">Mus musculus</name>
    <name type="common">Mouse</name>
    <dbReference type="NCBI Taxonomy" id="10090"/>
    <lineage>
        <taxon>Eukaryota</taxon>
        <taxon>Metazoa</taxon>
        <taxon>Chordata</taxon>
        <taxon>Craniata</taxon>
        <taxon>Vertebrata</taxon>
        <taxon>Euteleostomi</taxon>
        <taxon>Mammalia</taxon>
        <taxon>Eutheria</taxon>
        <taxon>Euarchontoglires</taxon>
        <taxon>Glires</taxon>
        <taxon>Rodentia</taxon>
        <taxon>Myomorpha</taxon>
        <taxon>Muroidea</taxon>
        <taxon>Muridae</taxon>
        <taxon>Murinae</taxon>
        <taxon>Mus</taxon>
        <taxon>Mus</taxon>
    </lineage>
</organism>
<dbReference type="GO" id="GO:0005509">
    <property type="term" value="F:calcium ion binding"/>
    <property type="evidence" value="ECO:0007669"/>
    <property type="project" value="InterPro"/>
</dbReference>
<dbReference type="FunFam" id="1.10.238.10:FF:000178">
    <property type="entry name" value="Calmodulin-2 A"/>
    <property type="match status" value="1"/>
</dbReference>
<protein>
    <submittedName>
        <fullName evidence="5">Calm5 protein</fullName>
    </submittedName>
</protein>
<accession>B9EI00</accession>
<feature type="domain" description="EF-hand" evidence="4">
    <location>
        <begin position="20"/>
        <end position="43"/>
    </location>
</feature>
<evidence type="ECO:0000256" key="1">
    <source>
        <dbReference type="ARBA" id="ARBA00022723"/>
    </source>
</evidence>
<reference evidence="5" key="1">
    <citation type="journal article" date="2004" name="Genome Res.">
        <title>The status, quality, and expansion of the NIH full-length cDNA project: the Mammalian Gene Collection (MGC).</title>
        <authorList>
            <consortium name="The MGC Project Team"/>
            <person name="Gerhard D.S."/>
            <person name="Wagner L."/>
            <person name="Feingold E.A."/>
            <person name="Shenmen C.M."/>
            <person name="Grouse L.H."/>
            <person name="Schuler G."/>
            <person name="Klein S.L."/>
            <person name="Old S."/>
            <person name="Rasooly R."/>
            <person name="Good P."/>
            <person name="Guyer M."/>
            <person name="Peck A.M."/>
            <person name="Derge J.G."/>
            <person name="Lipman D."/>
            <person name="Collins F.S."/>
            <person name="Jang W."/>
            <person name="Sherry S."/>
            <person name="Feolo M."/>
            <person name="Misquitta L."/>
            <person name="Lee E."/>
            <person name="Rotmistrovsky K."/>
            <person name="Greenhut S.F."/>
            <person name="Schaefer C.F."/>
            <person name="Buetow K."/>
            <person name="Bonner T.I."/>
            <person name="Haussler D."/>
            <person name="Kent J."/>
            <person name="Kiekhaus M."/>
            <person name="Furey T."/>
            <person name="Brent M."/>
            <person name="Prange C."/>
            <person name="Schreiber K."/>
            <person name="Shapiro N."/>
            <person name="Bhat N.K."/>
            <person name="Hopkins R.F."/>
            <person name="Hsie F."/>
            <person name="Driscoll T."/>
            <person name="Soares M.B."/>
            <person name="Casavant T.L."/>
            <person name="Scheetz T.E."/>
            <person name="Brown-stein M.J."/>
            <person name="Usdin T.B."/>
            <person name="Toshiyuki S."/>
            <person name="Carninci P."/>
            <person name="Piao Y."/>
            <person name="Dudekula D.B."/>
            <person name="Ko M.S."/>
            <person name="Kawakami K."/>
            <person name="Suzuki Y."/>
            <person name="Sugano S."/>
            <person name="Gruber C.E."/>
            <person name="Smith M.R."/>
            <person name="Simmons B."/>
            <person name="Moore T."/>
            <person name="Waterman R."/>
            <person name="Johnson S.L."/>
            <person name="Ruan Y."/>
            <person name="Wei C.L."/>
            <person name="Mathavan S."/>
            <person name="Gunaratne P.H."/>
            <person name="Wu J."/>
            <person name="Garcia A.M."/>
            <person name="Hulyk S.W."/>
            <person name="Fuh E."/>
            <person name="Yuan Y."/>
            <person name="Sneed A."/>
            <person name="Kowis C."/>
            <person name="Hodgson A."/>
            <person name="Muzny D.M."/>
            <person name="McPherson J."/>
            <person name="Gibbs R.A."/>
            <person name="Fahey J."/>
            <person name="Helton E."/>
            <person name="Ketteman M."/>
            <person name="Madan A."/>
            <person name="Rodrigues S."/>
            <person name="Sanchez A."/>
            <person name="Whiting M."/>
            <person name="Madari A."/>
            <person name="Young A.C."/>
            <person name="Wetherby K.D."/>
            <person name="Granite S.J."/>
            <person name="Kwong P.N."/>
            <person name="Brinkley C.P."/>
            <person name="Pearson R.L."/>
            <person name="Bouffard G.G."/>
            <person name="Blakesly R.W."/>
            <person name="Green E.D."/>
            <person name="Dickson M.C."/>
            <person name="Rodriguez A.C."/>
            <person name="Grimwood J."/>
            <person name="Schmutz J."/>
            <person name="Myers R.M."/>
            <person name="Butterfield Y.S."/>
            <person name="Griffith M."/>
            <person name="Griffith O.L."/>
            <person name="Krzywinski M.I."/>
            <person name="Liao N."/>
            <person name="Morin R."/>
            <person name="Morrin R."/>
            <person name="Palmquist D."/>
            <person name="Petrescu A.S."/>
            <person name="Skalska U."/>
            <person name="Smailus D.E."/>
            <person name="Stott J.M."/>
            <person name="Schnerch A."/>
            <person name="Schein J.E."/>
            <person name="Jones S.J."/>
            <person name="Holt R.A."/>
            <person name="Baross A."/>
            <person name="Marra M.A."/>
            <person name="Clifton S."/>
            <person name="Makowski K.A."/>
            <person name="Bosak S."/>
            <person name="Malek J."/>
        </authorList>
    </citation>
    <scope>NUCLEOTIDE SEQUENCE [LARGE SCALE MRNA]</scope>
    <source>
        <tissue evidence="5">Brain</tissue>
    </source>
</reference>
<dbReference type="CDD" id="cd00051">
    <property type="entry name" value="EFh"/>
    <property type="match status" value="2"/>
</dbReference>
<dbReference type="PANTHER" id="PTHR23048">
    <property type="entry name" value="MYOSIN LIGHT CHAIN 1, 3"/>
    <property type="match status" value="1"/>
</dbReference>
<dbReference type="EMBL" id="BC138691">
    <property type="protein sequence ID" value="AAI38692.1"/>
    <property type="molecule type" value="mRNA"/>
</dbReference>
<dbReference type="InterPro" id="IPR018247">
    <property type="entry name" value="EF_Hand_1_Ca_BS"/>
</dbReference>
<proteinExistence type="evidence at transcript level"/>
<dbReference type="InterPro" id="IPR050230">
    <property type="entry name" value="CALM/Myosin/TropC-like"/>
</dbReference>
<dbReference type="GO" id="GO:0043226">
    <property type="term" value="C:organelle"/>
    <property type="evidence" value="ECO:0007669"/>
    <property type="project" value="UniProtKB-ARBA"/>
</dbReference>